<organism evidence="2 3">
    <name type="scientific">Laccaria amethystina LaAM-08-1</name>
    <dbReference type="NCBI Taxonomy" id="1095629"/>
    <lineage>
        <taxon>Eukaryota</taxon>
        <taxon>Fungi</taxon>
        <taxon>Dikarya</taxon>
        <taxon>Basidiomycota</taxon>
        <taxon>Agaricomycotina</taxon>
        <taxon>Agaricomycetes</taxon>
        <taxon>Agaricomycetidae</taxon>
        <taxon>Agaricales</taxon>
        <taxon>Agaricineae</taxon>
        <taxon>Hydnangiaceae</taxon>
        <taxon>Laccaria</taxon>
    </lineage>
</organism>
<dbReference type="HOGENOM" id="CLU_073376_0_0_1"/>
<dbReference type="EMBL" id="KN838706">
    <property type="protein sequence ID" value="KIJ96932.1"/>
    <property type="molecule type" value="Genomic_DNA"/>
</dbReference>
<dbReference type="CDD" id="cd00161">
    <property type="entry name" value="beta-trefoil_Ricin-like"/>
    <property type="match status" value="1"/>
</dbReference>
<dbReference type="AlphaFoldDB" id="A0A0C9XLB7"/>
<name>A0A0C9XLB7_9AGAR</name>
<dbReference type="Gene3D" id="2.80.10.50">
    <property type="match status" value="2"/>
</dbReference>
<keyword evidence="3" id="KW-1185">Reference proteome</keyword>
<sequence>MPLRKDTLYTIHNDLTHTVLDMSDEHVARGWGWHGKRDQQWKLVKGEGDDQWKLLNQLNARYLSRVADHANRRLIGVTPAVAEAAPATATFVIQLVPGPSERYRIKFGTSAVTLVTGTGVEDVGPNQVVHDLQTDGPPIVLRPVVDAASIWSFRPVAKLPLADGTYQIVNSRTGTALGVHADNRVQGQPSQANQPNQKWIITKDTDGDSYTFKNSRPGAADRFLGTYNNVGVNDGIDLQARGAGDEKKFTIRKVPDTNYYKIFSAPPNENGFSRLAVNLRGHNQAVTLQAAPADTWSFN</sequence>
<dbReference type="InterPro" id="IPR000772">
    <property type="entry name" value="Ricin_B_lectin"/>
</dbReference>
<feature type="domain" description="Ricin B lectin" evidence="1">
    <location>
        <begin position="151"/>
        <end position="218"/>
    </location>
</feature>
<gene>
    <name evidence="2" type="ORF">K443DRAFT_681900</name>
</gene>
<evidence type="ECO:0000313" key="2">
    <source>
        <dbReference type="EMBL" id="KIJ96932.1"/>
    </source>
</evidence>
<dbReference type="Pfam" id="PF14200">
    <property type="entry name" value="RicinB_lectin_2"/>
    <property type="match status" value="1"/>
</dbReference>
<evidence type="ECO:0000313" key="3">
    <source>
        <dbReference type="Proteomes" id="UP000054477"/>
    </source>
</evidence>
<accession>A0A0C9XLB7</accession>
<evidence type="ECO:0000259" key="1">
    <source>
        <dbReference type="Pfam" id="PF14200"/>
    </source>
</evidence>
<dbReference type="Proteomes" id="UP000054477">
    <property type="component" value="Unassembled WGS sequence"/>
</dbReference>
<reference evidence="3" key="2">
    <citation type="submission" date="2015-01" db="EMBL/GenBank/DDBJ databases">
        <title>Evolutionary Origins and Diversification of the Mycorrhizal Mutualists.</title>
        <authorList>
            <consortium name="DOE Joint Genome Institute"/>
            <consortium name="Mycorrhizal Genomics Consortium"/>
            <person name="Kohler A."/>
            <person name="Kuo A."/>
            <person name="Nagy L.G."/>
            <person name="Floudas D."/>
            <person name="Copeland A."/>
            <person name="Barry K.W."/>
            <person name="Cichocki N."/>
            <person name="Veneault-Fourrey C."/>
            <person name="LaButti K."/>
            <person name="Lindquist E.A."/>
            <person name="Lipzen A."/>
            <person name="Lundell T."/>
            <person name="Morin E."/>
            <person name="Murat C."/>
            <person name="Riley R."/>
            <person name="Ohm R."/>
            <person name="Sun H."/>
            <person name="Tunlid A."/>
            <person name="Henrissat B."/>
            <person name="Grigoriev I.V."/>
            <person name="Hibbett D.S."/>
            <person name="Martin F."/>
        </authorList>
    </citation>
    <scope>NUCLEOTIDE SEQUENCE [LARGE SCALE GENOMIC DNA]</scope>
    <source>
        <strain evidence="3">LaAM-08-1</strain>
    </source>
</reference>
<proteinExistence type="predicted"/>
<dbReference type="SUPFAM" id="SSF50370">
    <property type="entry name" value="Ricin B-like lectins"/>
    <property type="match status" value="2"/>
</dbReference>
<dbReference type="InterPro" id="IPR035992">
    <property type="entry name" value="Ricin_B-like_lectins"/>
</dbReference>
<reference evidence="2 3" key="1">
    <citation type="submission" date="2014-04" db="EMBL/GenBank/DDBJ databases">
        <authorList>
            <consortium name="DOE Joint Genome Institute"/>
            <person name="Kuo A."/>
            <person name="Kohler A."/>
            <person name="Nagy L.G."/>
            <person name="Floudas D."/>
            <person name="Copeland A."/>
            <person name="Barry K.W."/>
            <person name="Cichocki N."/>
            <person name="Veneault-Fourrey C."/>
            <person name="LaButti K."/>
            <person name="Lindquist E.A."/>
            <person name="Lipzen A."/>
            <person name="Lundell T."/>
            <person name="Morin E."/>
            <person name="Murat C."/>
            <person name="Sun H."/>
            <person name="Tunlid A."/>
            <person name="Henrissat B."/>
            <person name="Grigoriev I.V."/>
            <person name="Hibbett D.S."/>
            <person name="Martin F."/>
            <person name="Nordberg H.P."/>
            <person name="Cantor M.N."/>
            <person name="Hua S.X."/>
        </authorList>
    </citation>
    <scope>NUCLEOTIDE SEQUENCE [LARGE SCALE GENOMIC DNA]</scope>
    <source>
        <strain evidence="2 3">LaAM-08-1</strain>
    </source>
</reference>
<dbReference type="OrthoDB" id="3059560at2759"/>
<protein>
    <recommendedName>
        <fullName evidence="1">Ricin B lectin domain-containing protein</fullName>
    </recommendedName>
</protein>